<accession>A0A813YP58</accession>
<dbReference type="EMBL" id="CAJNOQ010001334">
    <property type="protein sequence ID" value="CAF0887281.1"/>
    <property type="molecule type" value="Genomic_DNA"/>
</dbReference>
<dbReference type="Proteomes" id="UP000681722">
    <property type="component" value="Unassembled WGS sequence"/>
</dbReference>
<proteinExistence type="predicted"/>
<evidence type="ECO:0000313" key="2">
    <source>
        <dbReference type="EMBL" id="CAF0887281.1"/>
    </source>
</evidence>
<comment type="caution">
    <text evidence="2">The sequence shown here is derived from an EMBL/GenBank/DDBJ whole genome shotgun (WGS) entry which is preliminary data.</text>
</comment>
<evidence type="ECO:0000313" key="4">
    <source>
        <dbReference type="Proteomes" id="UP000663829"/>
    </source>
</evidence>
<feature type="region of interest" description="Disordered" evidence="1">
    <location>
        <begin position="336"/>
        <end position="356"/>
    </location>
</feature>
<gene>
    <name evidence="2" type="ORF">GPM918_LOCUS7930</name>
    <name evidence="3" type="ORF">SRO942_LOCUS7930</name>
</gene>
<protein>
    <submittedName>
        <fullName evidence="2">Uncharacterized protein</fullName>
    </submittedName>
</protein>
<dbReference type="EMBL" id="CAJOBC010001334">
    <property type="protein sequence ID" value="CAF3672296.1"/>
    <property type="molecule type" value="Genomic_DNA"/>
</dbReference>
<dbReference type="OrthoDB" id="10015356at2759"/>
<sequence length="371" mass="41603">MLLLGSSLIKHIEARDLPAEENVENVVKSFSGCTIERLLKIYEKRKRSWMQNQQAVYISIGTNTPGRKNSHLAIKEMVKLLGHIHKDYPSISLTLVKVPYRQHQCNPDPMKKDVFALADGQICYGPLSLFEYNNHLENKRIGYENVKMIDNPLECKEYFIIDNPTINDVDVIEIDAPNGIIYIKEMPLKMQMITSAISPENLQDQHADEQSQTAQIMTPSPASNSKQMRLQQKTCSNTDLICRSRPNFQSGSISDDDLVGSVNTTPLKLAKHNCYSSQKQSSTVLSQSAVVKRVTGQHLHLLTPLRSALQPSKICQKVTRITSTDIATPLNTVRSTTTTPVNRKGIKSSGYGQRQPATIASFRRATPLTRK</sequence>
<reference evidence="2" key="1">
    <citation type="submission" date="2021-02" db="EMBL/GenBank/DDBJ databases">
        <authorList>
            <person name="Nowell W R."/>
        </authorList>
    </citation>
    <scope>NUCLEOTIDE SEQUENCE</scope>
</reference>
<name>A0A813YP58_9BILA</name>
<organism evidence="2 4">
    <name type="scientific">Didymodactylos carnosus</name>
    <dbReference type="NCBI Taxonomy" id="1234261"/>
    <lineage>
        <taxon>Eukaryota</taxon>
        <taxon>Metazoa</taxon>
        <taxon>Spiralia</taxon>
        <taxon>Gnathifera</taxon>
        <taxon>Rotifera</taxon>
        <taxon>Eurotatoria</taxon>
        <taxon>Bdelloidea</taxon>
        <taxon>Philodinida</taxon>
        <taxon>Philodinidae</taxon>
        <taxon>Didymodactylos</taxon>
    </lineage>
</organism>
<dbReference type="AlphaFoldDB" id="A0A813YP58"/>
<dbReference type="Proteomes" id="UP000663829">
    <property type="component" value="Unassembled WGS sequence"/>
</dbReference>
<keyword evidence="4" id="KW-1185">Reference proteome</keyword>
<evidence type="ECO:0000256" key="1">
    <source>
        <dbReference type="SAM" id="MobiDB-lite"/>
    </source>
</evidence>
<evidence type="ECO:0000313" key="3">
    <source>
        <dbReference type="EMBL" id="CAF3672296.1"/>
    </source>
</evidence>